<evidence type="ECO:0000256" key="1">
    <source>
        <dbReference type="SAM" id="SignalP"/>
    </source>
</evidence>
<accession>A0AAD4MSY0</accession>
<name>A0AAD4MSY0_9BILA</name>
<dbReference type="EMBL" id="JAKKPZ010000152">
    <property type="protein sequence ID" value="KAI1700227.1"/>
    <property type="molecule type" value="Genomic_DNA"/>
</dbReference>
<dbReference type="Proteomes" id="UP001201812">
    <property type="component" value="Unassembled WGS sequence"/>
</dbReference>
<feature type="chain" id="PRO_5042212268" evidence="1">
    <location>
        <begin position="24"/>
        <end position="184"/>
    </location>
</feature>
<protein>
    <submittedName>
        <fullName evidence="2">Uncharacterized protein</fullName>
    </submittedName>
</protein>
<evidence type="ECO:0000313" key="3">
    <source>
        <dbReference type="Proteomes" id="UP001201812"/>
    </source>
</evidence>
<reference evidence="2" key="1">
    <citation type="submission" date="2022-01" db="EMBL/GenBank/DDBJ databases">
        <title>Genome Sequence Resource for Two Populations of Ditylenchus destructor, the Migratory Endoparasitic Phytonematode.</title>
        <authorList>
            <person name="Zhang H."/>
            <person name="Lin R."/>
            <person name="Xie B."/>
        </authorList>
    </citation>
    <scope>NUCLEOTIDE SEQUENCE</scope>
    <source>
        <strain evidence="2">BazhouSP</strain>
    </source>
</reference>
<keyword evidence="1" id="KW-0732">Signal</keyword>
<proteinExistence type="predicted"/>
<dbReference type="AlphaFoldDB" id="A0AAD4MSY0"/>
<gene>
    <name evidence="2" type="ORF">DdX_16845</name>
</gene>
<organism evidence="2 3">
    <name type="scientific">Ditylenchus destructor</name>
    <dbReference type="NCBI Taxonomy" id="166010"/>
    <lineage>
        <taxon>Eukaryota</taxon>
        <taxon>Metazoa</taxon>
        <taxon>Ecdysozoa</taxon>
        <taxon>Nematoda</taxon>
        <taxon>Chromadorea</taxon>
        <taxon>Rhabditida</taxon>
        <taxon>Tylenchina</taxon>
        <taxon>Tylenchomorpha</taxon>
        <taxon>Sphaerularioidea</taxon>
        <taxon>Anguinidae</taxon>
        <taxon>Anguininae</taxon>
        <taxon>Ditylenchus</taxon>
    </lineage>
</organism>
<keyword evidence="3" id="KW-1185">Reference proteome</keyword>
<feature type="signal peptide" evidence="1">
    <location>
        <begin position="1"/>
        <end position="23"/>
    </location>
</feature>
<evidence type="ECO:0000313" key="2">
    <source>
        <dbReference type="EMBL" id="KAI1700227.1"/>
    </source>
</evidence>
<comment type="caution">
    <text evidence="2">The sequence shown here is derived from an EMBL/GenBank/DDBJ whole genome shotgun (WGS) entry which is preliminary data.</text>
</comment>
<sequence length="184" mass="20702">MLSLCVFTFFVLLMFSCHFTTNATVVDMRLNVNGVQSATKVKCDYPPRADQLCTLGSATYRNTVYSGAEPPPGIQCSYSYAFIHNIGEQIQSVDITTGKVVYVFDEKQRVYKSDGKTVEKIFEVRENPIVWPSAKPTGKWVWNTLELSKGVEIRIGDARKEDKIAYNDTAVDLKDSHSIFVVKL</sequence>